<reference evidence="3" key="1">
    <citation type="submission" date="2015-05" db="EMBL/GenBank/DDBJ databases">
        <title>Draft genome sequencing of a biphenyl-degrading bacterium, Pseudomonas balearica KF707 (=NBRC110670).</title>
        <authorList>
            <person name="Kimura N."/>
            <person name="Hirose J."/>
            <person name="Watanabe T."/>
            <person name="Suenaga H."/>
            <person name="Fujihara H."/>
            <person name="Noguchi M."/>
            <person name="Hashimoto M."/>
            <person name="Shimodaira J."/>
            <person name="Tsuchikane K."/>
            <person name="Hosoyama A."/>
            <person name="Yamazoe A."/>
            <person name="Fujita N."/>
            <person name="Furukawa K."/>
        </authorList>
    </citation>
    <scope>NUCLEOTIDE SEQUENCE [LARGE SCALE GENOMIC DNA]</scope>
    <source>
        <strain evidence="3">DSM 10086 / NBRC 110670 / KF707</strain>
    </source>
</reference>
<dbReference type="FunFam" id="2.30.30.830:FF:000001">
    <property type="entry name" value="Type 4 fimbrial biogenesis protein PilP"/>
    <property type="match status" value="1"/>
</dbReference>
<proteinExistence type="predicted"/>
<dbReference type="AlphaFoldDB" id="A0AAD1FIP7"/>
<dbReference type="PROSITE" id="PS51257">
    <property type="entry name" value="PROKAR_LIPOPROTEIN"/>
    <property type="match status" value="1"/>
</dbReference>
<gene>
    <name evidence="2" type="ORF">KF707C_52900</name>
</gene>
<accession>A0AAD1FIP7</accession>
<feature type="chain" id="PRO_5042276137" evidence="1">
    <location>
        <begin position="22"/>
        <end position="178"/>
    </location>
</feature>
<keyword evidence="1" id="KW-0732">Signal</keyword>
<dbReference type="Pfam" id="PF04351">
    <property type="entry name" value="PilP"/>
    <property type="match status" value="1"/>
</dbReference>
<dbReference type="Proteomes" id="UP000218554">
    <property type="component" value="Chromosome"/>
</dbReference>
<reference evidence="2 3" key="2">
    <citation type="journal article" date="2017" name="Int. J. Syst. Evol. Microbiol.">
        <title>Pseudomonas furukawaii sp. nov., a polychlorinated biphenyl-degrading bacterium isolated from biphenyl-contaminated soil in Japan.</title>
        <authorList>
            <person name="Kimura N."/>
            <person name="Watanabe T."/>
            <person name="Suenaga H."/>
            <person name="Fujihara H."/>
            <person name="Futagami T."/>
            <person name="Goto M."/>
            <person name="Hanada S."/>
            <person name="Hirose J."/>
        </authorList>
    </citation>
    <scope>NUCLEOTIDE SEQUENCE [LARGE SCALE GENOMIC DNA]</scope>
    <source>
        <strain evidence="3">DSM 10086 / NBRC 110670 / KF707</strain>
    </source>
</reference>
<dbReference type="InterPro" id="IPR007446">
    <property type="entry name" value="PilP"/>
</dbReference>
<evidence type="ECO:0000313" key="2">
    <source>
        <dbReference type="EMBL" id="BAU76978.1"/>
    </source>
</evidence>
<dbReference type="EMBL" id="AP014862">
    <property type="protein sequence ID" value="BAU76978.1"/>
    <property type="molecule type" value="Genomic_DNA"/>
</dbReference>
<name>A0AAD1FIP7_METFU</name>
<dbReference type="KEGG" id="pfuw:KF707C_52900"/>
<evidence type="ECO:0000256" key="1">
    <source>
        <dbReference type="SAM" id="SignalP"/>
    </source>
</evidence>
<evidence type="ECO:0000313" key="3">
    <source>
        <dbReference type="Proteomes" id="UP000218554"/>
    </source>
</evidence>
<sequence>MSSARARLALCALMFATLSGCGVGNDFGDLQAYMDEVRARPKGSIEPLPKFQPYEAFTYSAAALRSPFQPPIKIDLTQQQKGSKDIRPDETRVKQFLEGFNIESFQMVGTLSNTGGRFALISGAGGVHRVKVGDYLGRNHGRIVAIDEAKVDVVEIVPDGEGGWLERPRTLALRERSS</sequence>
<dbReference type="PIRSF" id="PIRSF016481">
    <property type="entry name" value="Pilus_assembly_PilP"/>
    <property type="match status" value="1"/>
</dbReference>
<dbReference type="RefSeq" id="WP_003453191.1">
    <property type="nucleotide sequence ID" value="NZ_AJMR01000180.1"/>
</dbReference>
<feature type="signal peptide" evidence="1">
    <location>
        <begin position="1"/>
        <end position="21"/>
    </location>
</feature>
<protein>
    <submittedName>
        <fullName evidence="2">Type IV pilus biogenesis protein PilP</fullName>
    </submittedName>
</protein>
<dbReference type="Gene3D" id="2.30.30.830">
    <property type="match status" value="1"/>
</dbReference>
<organism evidence="2 3">
    <name type="scientific">Metapseudomonas furukawaii</name>
    <name type="common">Pseudomonas furukawaii</name>
    <dbReference type="NCBI Taxonomy" id="1149133"/>
    <lineage>
        <taxon>Bacteria</taxon>
        <taxon>Pseudomonadati</taxon>
        <taxon>Pseudomonadota</taxon>
        <taxon>Gammaproteobacteria</taxon>
        <taxon>Pseudomonadales</taxon>
        <taxon>Pseudomonadaceae</taxon>
        <taxon>Metapseudomonas</taxon>
    </lineage>
</organism>
<keyword evidence="3" id="KW-1185">Reference proteome</keyword>